<comment type="caution">
    <text evidence="1">The sequence shown here is derived from an EMBL/GenBank/DDBJ whole genome shotgun (WGS) entry which is preliminary data.</text>
</comment>
<dbReference type="EMBL" id="BLSB01000003">
    <property type="protein sequence ID" value="GFP34328.1"/>
    <property type="molecule type" value="Genomic_DNA"/>
</dbReference>
<dbReference type="Proteomes" id="UP000576480">
    <property type="component" value="Unassembled WGS sequence"/>
</dbReference>
<proteinExistence type="predicted"/>
<gene>
    <name evidence="1" type="ORF">HKBW3S43_00121</name>
</gene>
<evidence type="ECO:0000313" key="2">
    <source>
        <dbReference type="Proteomes" id="UP000576480"/>
    </source>
</evidence>
<reference evidence="1 2" key="1">
    <citation type="journal article" date="2020" name="Front. Microbiol.">
        <title>Single-cell genomics of novel Actinobacteria with the Wood-Ljungdahl pathway discovered in a serpentinizing system.</title>
        <authorList>
            <person name="Merino N."/>
            <person name="Kawai M."/>
            <person name="Boyd E.S."/>
            <person name="Colman D.R."/>
            <person name="McGlynn S.E."/>
            <person name="Nealson K.H."/>
            <person name="Kurokawa K."/>
            <person name="Hongoh Y."/>
        </authorList>
    </citation>
    <scope>NUCLEOTIDE SEQUENCE [LARGE SCALE GENOMIC DNA]</scope>
    <source>
        <strain evidence="1 2">S43</strain>
    </source>
</reference>
<dbReference type="AlphaFoldDB" id="A0A6V8QAA2"/>
<name>A0A6V8QAA2_9ACTN</name>
<organism evidence="1 2">
    <name type="scientific">Candidatus Hakubella thermalkaliphila</name>
    <dbReference type="NCBI Taxonomy" id="2754717"/>
    <lineage>
        <taxon>Bacteria</taxon>
        <taxon>Bacillati</taxon>
        <taxon>Actinomycetota</taxon>
        <taxon>Actinomycetota incertae sedis</taxon>
        <taxon>Candidatus Hakubellales</taxon>
        <taxon>Candidatus Hakubellaceae</taxon>
        <taxon>Candidatus Hakubella</taxon>
    </lineage>
</organism>
<dbReference type="RefSeq" id="WP_176229131.1">
    <property type="nucleotide sequence ID" value="NZ_BLSB01000003.1"/>
</dbReference>
<accession>A0A6V8QAA2</accession>
<protein>
    <submittedName>
        <fullName evidence="1">Uncharacterized protein</fullName>
    </submittedName>
</protein>
<sequence>MKTEPFLFRFKRECNSEFTYQLDYDKSISMLVVEEDGKKIPAINSNKVEGLGTKKADLEKGEDQKDRWM</sequence>
<evidence type="ECO:0000313" key="1">
    <source>
        <dbReference type="EMBL" id="GFP34328.1"/>
    </source>
</evidence>